<reference evidence="4" key="1">
    <citation type="submission" date="2023-05" db="EMBL/GenBank/DDBJ databases">
        <title>Comparative genomics of Bacillaceae isolates and their secondary metabolite potential.</title>
        <authorList>
            <person name="Song L."/>
            <person name="Nielsen L.J."/>
            <person name="Mohite O."/>
            <person name="Xu X."/>
            <person name="Weber T."/>
            <person name="Kovacs A.T."/>
        </authorList>
    </citation>
    <scope>NUCLEOTIDE SEQUENCE</scope>
    <source>
        <strain evidence="4">B2_4</strain>
    </source>
</reference>
<evidence type="ECO:0000256" key="2">
    <source>
        <dbReference type="ARBA" id="ARBA00022490"/>
    </source>
</evidence>
<sequence>MNIMVGSIESSDLLLEFTDQNQGVYISNLVPEIDNELIEQVVISFLKEFNLVRFNPKVYYNGANQWVIKGRCEAAALLVAAATAIKEEEGGTIR</sequence>
<dbReference type="KEGG" id="pwn:QNH46_21095"/>
<comment type="subcellular location">
    <subcellularLocation>
        <location evidence="1">Cytoplasm</location>
    </subcellularLocation>
</comment>
<gene>
    <name evidence="4" type="ORF">QNH46_21095</name>
</gene>
<dbReference type="Pfam" id="PF06857">
    <property type="entry name" value="ACP"/>
    <property type="match status" value="1"/>
</dbReference>
<dbReference type="AlphaFoldDB" id="A0AA95L1G4"/>
<dbReference type="Proteomes" id="UP001177943">
    <property type="component" value="Chromosome"/>
</dbReference>
<name>A0AA95L1G4_9BACL</name>
<keyword evidence="2" id="KW-0963">Cytoplasm</keyword>
<dbReference type="GO" id="GO:0005737">
    <property type="term" value="C:cytoplasm"/>
    <property type="evidence" value="ECO:0007669"/>
    <property type="project" value="UniProtKB-SubCell"/>
</dbReference>
<proteinExistence type="predicted"/>
<dbReference type="EMBL" id="CP126084">
    <property type="protein sequence ID" value="WHX48536.1"/>
    <property type="molecule type" value="Genomic_DNA"/>
</dbReference>
<evidence type="ECO:0000313" key="5">
    <source>
        <dbReference type="Proteomes" id="UP001177943"/>
    </source>
</evidence>
<accession>A0AA95L1G4</accession>
<dbReference type="InterPro" id="IPR023439">
    <property type="entry name" value="Mal_deCO2ase/Cit_lyase_ACP"/>
</dbReference>
<evidence type="ECO:0000313" key="4">
    <source>
        <dbReference type="EMBL" id="WHX48536.1"/>
    </source>
</evidence>
<evidence type="ECO:0000256" key="1">
    <source>
        <dbReference type="ARBA" id="ARBA00004496"/>
    </source>
</evidence>
<protein>
    <submittedName>
        <fullName evidence="4">Uncharacterized protein</fullName>
    </submittedName>
</protein>
<keyword evidence="3" id="KW-0597">Phosphoprotein</keyword>
<evidence type="ECO:0000256" key="3">
    <source>
        <dbReference type="ARBA" id="ARBA00022553"/>
    </source>
</evidence>
<organism evidence="4 5">
    <name type="scientific">Paenibacillus woosongensis</name>
    <dbReference type="NCBI Taxonomy" id="307580"/>
    <lineage>
        <taxon>Bacteria</taxon>
        <taxon>Bacillati</taxon>
        <taxon>Bacillota</taxon>
        <taxon>Bacilli</taxon>
        <taxon>Bacillales</taxon>
        <taxon>Paenibacillaceae</taxon>
        <taxon>Paenibacillus</taxon>
    </lineage>
</organism>
<dbReference type="RefSeq" id="WP_283925905.1">
    <property type="nucleotide sequence ID" value="NZ_CP126084.1"/>
</dbReference>